<name>A0A149QRU9_9PROT</name>
<dbReference type="AlphaFoldDB" id="A0A149QRU9"/>
<protein>
    <recommendedName>
        <fullName evidence="3">Type IV secretion protein IcmL</fullName>
    </recommendedName>
</protein>
<dbReference type="InterPro" id="IPR021055">
    <property type="entry name" value="T4BSS_IcmL/DotI"/>
</dbReference>
<dbReference type="Pfam" id="PF11393">
    <property type="entry name" value="T4BSS_DotI_IcmL"/>
    <property type="match status" value="1"/>
</dbReference>
<dbReference type="PATRIC" id="fig|442.7.peg.3338"/>
<evidence type="ECO:0008006" key="3">
    <source>
        <dbReference type="Google" id="ProtNLM"/>
    </source>
</evidence>
<organism evidence="1 2">
    <name type="scientific">Gluconobacter potus</name>
    <dbReference type="NCBI Taxonomy" id="2724927"/>
    <lineage>
        <taxon>Bacteria</taxon>
        <taxon>Pseudomonadati</taxon>
        <taxon>Pseudomonadota</taxon>
        <taxon>Alphaproteobacteria</taxon>
        <taxon>Acetobacterales</taxon>
        <taxon>Acetobacteraceae</taxon>
        <taxon>Gluconobacter</taxon>
    </lineage>
</organism>
<comment type="caution">
    <text evidence="1">The sequence shown here is derived from an EMBL/GenBank/DDBJ whole genome shotgun (WGS) entry which is preliminary data.</text>
</comment>
<dbReference type="EMBL" id="LHZB01000118">
    <property type="protein sequence ID" value="KXV00058.1"/>
    <property type="molecule type" value="Genomic_DNA"/>
</dbReference>
<evidence type="ECO:0000313" key="2">
    <source>
        <dbReference type="Proteomes" id="UP000075573"/>
    </source>
</evidence>
<proteinExistence type="predicted"/>
<evidence type="ECO:0000313" key="1">
    <source>
        <dbReference type="EMBL" id="KXV00058.1"/>
    </source>
</evidence>
<dbReference type="CDD" id="cd16385">
    <property type="entry name" value="IcmL"/>
    <property type="match status" value="1"/>
</dbReference>
<reference evidence="1 2" key="1">
    <citation type="submission" date="2015-06" db="EMBL/GenBank/DDBJ databases">
        <title>Improved classification and identification of acetic acid bacteria using matrix-assisted laser desorption/ionization time-of-flight mass spectrometry; Gluconobacter nephelii and Gluconobacter uchimurae are later heterotypic synonyms of Gluconobacter japonicus and Gluconobacter oxydans, respectively.</title>
        <authorList>
            <person name="Li L."/>
            <person name="Cleenwerck I."/>
            <person name="De Vuyst L."/>
            <person name="Vandamme P."/>
        </authorList>
    </citation>
    <scope>NUCLEOTIDE SEQUENCE [LARGE SCALE GENOMIC DNA]</scope>
    <source>
        <strain evidence="1 2">LMG 1764</strain>
    </source>
</reference>
<accession>A0A149QRU9</accession>
<sequence>MTEKISDTDIAAWMVHNPSLSQEVFRKDRMWLLAKGVLILSLLVNFYQSAHPRHGAVIESRTDNSHSVLPLLTLNTPINTQPIVKSWVAKRLVQAFTLDFSVYQDQLEEIRPNFTPAGWLGFMDAINADFLPTVLEHKYRVTAVVCGPVVMPQDPPAHATSWTYQVPMILTFSIGSTNQSRQVLVEVRVVRQDSSSTLLGRGIDSIKFI</sequence>
<dbReference type="RefSeq" id="WP_062497340.1">
    <property type="nucleotide sequence ID" value="NZ_LHZB01000118.1"/>
</dbReference>
<dbReference type="Proteomes" id="UP000075573">
    <property type="component" value="Unassembled WGS sequence"/>
</dbReference>
<gene>
    <name evidence="1" type="ORF">AD929_12570</name>
</gene>